<dbReference type="InterPro" id="IPR012341">
    <property type="entry name" value="6hp_glycosidase-like_sf"/>
</dbReference>
<keyword evidence="1" id="KW-0378">Hydrolase</keyword>
<proteinExistence type="predicted"/>
<name>A0A2S7F9S7_CLOBU</name>
<protein>
    <submittedName>
        <fullName evidence="1">Glycoside hydrolase family 8</fullName>
    </submittedName>
</protein>
<dbReference type="AlphaFoldDB" id="A0A2S7F9S7"/>
<gene>
    <name evidence="1" type="ORF">AWN73_14520</name>
</gene>
<organism evidence="1 2">
    <name type="scientific">Clostridium butyricum</name>
    <dbReference type="NCBI Taxonomy" id="1492"/>
    <lineage>
        <taxon>Bacteria</taxon>
        <taxon>Bacillati</taxon>
        <taxon>Bacillota</taxon>
        <taxon>Clostridia</taxon>
        <taxon>Eubacteriales</taxon>
        <taxon>Clostridiaceae</taxon>
        <taxon>Clostridium</taxon>
    </lineage>
</organism>
<dbReference type="Gene3D" id="1.50.10.10">
    <property type="match status" value="1"/>
</dbReference>
<dbReference type="GO" id="GO:0005975">
    <property type="term" value="P:carbohydrate metabolic process"/>
    <property type="evidence" value="ECO:0007669"/>
    <property type="project" value="InterPro"/>
</dbReference>
<evidence type="ECO:0000313" key="1">
    <source>
        <dbReference type="EMBL" id="PPV14190.1"/>
    </source>
</evidence>
<dbReference type="GO" id="GO:0016787">
    <property type="term" value="F:hydrolase activity"/>
    <property type="evidence" value="ECO:0007669"/>
    <property type="project" value="UniProtKB-KW"/>
</dbReference>
<dbReference type="Proteomes" id="UP000238081">
    <property type="component" value="Unassembled WGS sequence"/>
</dbReference>
<accession>A0A2S7F9S7</accession>
<evidence type="ECO:0000313" key="2">
    <source>
        <dbReference type="Proteomes" id="UP000238081"/>
    </source>
</evidence>
<sequence length="55" mass="6207">MNDCELINNAVIRMEKMKIDDLGNLYYGALGNVDVSGIYSFDQCMALLVYAKLEK</sequence>
<dbReference type="EMBL" id="LRDH01000111">
    <property type="protein sequence ID" value="PPV14190.1"/>
    <property type="molecule type" value="Genomic_DNA"/>
</dbReference>
<comment type="caution">
    <text evidence="1">The sequence shown here is derived from an EMBL/GenBank/DDBJ whole genome shotgun (WGS) entry which is preliminary data.</text>
</comment>
<dbReference type="RefSeq" id="WP_043662093.1">
    <property type="nucleotide sequence ID" value="NZ_JSEG01000002.1"/>
</dbReference>
<reference evidence="1 2" key="1">
    <citation type="submission" date="2016-01" db="EMBL/GenBank/DDBJ databases">
        <title>Characterization of the Clostridium difficile lineages that are prevalent in Hong Kong and China.</title>
        <authorList>
            <person name="Kwok J.S.-L."/>
            <person name="Lam W.-Y."/>
            <person name="Ip M."/>
            <person name="Chan T.-F."/>
            <person name="Hawkey P.M."/>
            <person name="Tsui S.K.-W."/>
        </authorList>
    </citation>
    <scope>NUCLEOTIDE SEQUENCE [LARGE SCALE GENOMIC DNA]</scope>
    <source>
        <strain evidence="1 2">300064</strain>
    </source>
</reference>